<evidence type="ECO:0000313" key="2">
    <source>
        <dbReference type="Proteomes" id="UP000637643"/>
    </source>
</evidence>
<dbReference type="EMBL" id="BMKR01000056">
    <property type="protein sequence ID" value="GGG12249.1"/>
    <property type="molecule type" value="Genomic_DNA"/>
</dbReference>
<protein>
    <submittedName>
        <fullName evidence="1">Uncharacterized protein</fullName>
    </submittedName>
</protein>
<reference evidence="1" key="1">
    <citation type="journal article" date="2014" name="Int. J. Syst. Evol. Microbiol.">
        <title>Complete genome sequence of Corynebacterium casei LMG S-19264T (=DSM 44701T), isolated from a smear-ripened cheese.</title>
        <authorList>
            <consortium name="US DOE Joint Genome Institute (JGI-PGF)"/>
            <person name="Walter F."/>
            <person name="Albersmeier A."/>
            <person name="Kalinowski J."/>
            <person name="Ruckert C."/>
        </authorList>
    </citation>
    <scope>NUCLEOTIDE SEQUENCE</scope>
    <source>
        <strain evidence="1">CGMCC 1.16134</strain>
    </source>
</reference>
<dbReference type="Proteomes" id="UP000637643">
    <property type="component" value="Unassembled WGS sequence"/>
</dbReference>
<sequence length="72" mass="7872">MAEIRAVTPNGVTFSIKRGTGGWTINPLDVEKIYKQTQRELSSDPMAQALFKEGYTISKMAGGIGGEFSVYK</sequence>
<dbReference type="RefSeq" id="WP_189032257.1">
    <property type="nucleotide sequence ID" value="NZ_BMKR01000056.1"/>
</dbReference>
<proteinExistence type="predicted"/>
<evidence type="ECO:0000313" key="1">
    <source>
        <dbReference type="EMBL" id="GGG12249.1"/>
    </source>
</evidence>
<keyword evidence="2" id="KW-1185">Reference proteome</keyword>
<accession>A0A917FWR7</accession>
<name>A0A917FWR7_9BACL</name>
<organism evidence="1 2">
    <name type="scientific">Paenibacillus albidus</name>
    <dbReference type="NCBI Taxonomy" id="2041023"/>
    <lineage>
        <taxon>Bacteria</taxon>
        <taxon>Bacillati</taxon>
        <taxon>Bacillota</taxon>
        <taxon>Bacilli</taxon>
        <taxon>Bacillales</taxon>
        <taxon>Paenibacillaceae</taxon>
        <taxon>Paenibacillus</taxon>
    </lineage>
</organism>
<dbReference type="AlphaFoldDB" id="A0A917FWR7"/>
<reference evidence="1" key="2">
    <citation type="submission" date="2020-09" db="EMBL/GenBank/DDBJ databases">
        <authorList>
            <person name="Sun Q."/>
            <person name="Zhou Y."/>
        </authorList>
    </citation>
    <scope>NUCLEOTIDE SEQUENCE</scope>
    <source>
        <strain evidence="1">CGMCC 1.16134</strain>
    </source>
</reference>
<comment type="caution">
    <text evidence="1">The sequence shown here is derived from an EMBL/GenBank/DDBJ whole genome shotgun (WGS) entry which is preliminary data.</text>
</comment>
<gene>
    <name evidence="1" type="ORF">GCM10010912_65840</name>
</gene>